<dbReference type="Proteomes" id="UP000263014">
    <property type="component" value="Unassembled WGS sequence"/>
</dbReference>
<name>A0A174F7E5_9FIRM</name>
<dbReference type="Proteomes" id="UP000261023">
    <property type="component" value="Unassembled WGS sequence"/>
</dbReference>
<accession>A0A174F7E5</accession>
<reference evidence="1 5" key="1">
    <citation type="submission" date="2015-09" db="EMBL/GenBank/DDBJ databases">
        <authorList>
            <consortium name="Pathogen Informatics"/>
        </authorList>
    </citation>
    <scope>NUCLEOTIDE SEQUENCE [LARGE SCALE GENOMIC DNA]</scope>
    <source>
        <strain evidence="1 5">2789STDY5608850</strain>
    </source>
</reference>
<dbReference type="EMBL" id="QSSQ01000047">
    <property type="protein sequence ID" value="RGL95150.1"/>
    <property type="molecule type" value="Genomic_DNA"/>
</dbReference>
<evidence type="ECO:0000313" key="3">
    <source>
        <dbReference type="EMBL" id="RGJ07900.1"/>
    </source>
</evidence>
<dbReference type="Proteomes" id="UP000095651">
    <property type="component" value="Unassembled WGS sequence"/>
</dbReference>
<protein>
    <submittedName>
        <fullName evidence="1">Uncharacterized protein</fullName>
    </submittedName>
</protein>
<evidence type="ECO:0000313" key="6">
    <source>
        <dbReference type="Proteomes" id="UP000261023"/>
    </source>
</evidence>
<dbReference type="EMBL" id="QTJW01000015">
    <property type="protein sequence ID" value="RGD68580.1"/>
    <property type="molecule type" value="Genomic_DNA"/>
</dbReference>
<reference evidence="6 7" key="2">
    <citation type="submission" date="2018-08" db="EMBL/GenBank/DDBJ databases">
        <title>A genome reference for cultivated species of the human gut microbiota.</title>
        <authorList>
            <person name="Zou Y."/>
            <person name="Xue W."/>
            <person name="Luo G."/>
        </authorList>
    </citation>
    <scope>NUCLEOTIDE SEQUENCE [LARGE SCALE GENOMIC DNA]</scope>
    <source>
        <strain evidence="2 6">AF19-13AC</strain>
        <strain evidence="4 7">TF05-11AC</strain>
        <strain evidence="3 8">TM09-12</strain>
    </source>
</reference>
<dbReference type="Proteomes" id="UP000261257">
    <property type="component" value="Unassembled WGS sequence"/>
</dbReference>
<evidence type="ECO:0000313" key="2">
    <source>
        <dbReference type="EMBL" id="RGD68580.1"/>
    </source>
</evidence>
<proteinExistence type="predicted"/>
<evidence type="ECO:0000313" key="8">
    <source>
        <dbReference type="Proteomes" id="UP000263014"/>
    </source>
</evidence>
<organism evidence="1 5">
    <name type="scientific">Hungatella hathewayi</name>
    <dbReference type="NCBI Taxonomy" id="154046"/>
    <lineage>
        <taxon>Bacteria</taxon>
        <taxon>Bacillati</taxon>
        <taxon>Bacillota</taxon>
        <taxon>Clostridia</taxon>
        <taxon>Lachnospirales</taxon>
        <taxon>Lachnospiraceae</taxon>
        <taxon>Hungatella</taxon>
    </lineage>
</organism>
<evidence type="ECO:0000313" key="7">
    <source>
        <dbReference type="Proteomes" id="UP000261257"/>
    </source>
</evidence>
<evidence type="ECO:0000313" key="5">
    <source>
        <dbReference type="Proteomes" id="UP000095651"/>
    </source>
</evidence>
<evidence type="ECO:0000313" key="1">
    <source>
        <dbReference type="EMBL" id="CUO44065.1"/>
    </source>
</evidence>
<dbReference type="GeneID" id="86065015"/>
<gene>
    <name evidence="2" type="ORF">DWX31_20825</name>
    <name evidence="4" type="ORF">DXC39_28410</name>
    <name evidence="3" type="ORF">DXD79_00330</name>
    <name evidence="1" type="ORF">ERS852407_02831</name>
</gene>
<dbReference type="AlphaFoldDB" id="A0A174F7E5"/>
<dbReference type="EMBL" id="QSON01000001">
    <property type="protein sequence ID" value="RGJ07900.1"/>
    <property type="molecule type" value="Genomic_DNA"/>
</dbReference>
<dbReference type="RefSeq" id="WP_002599872.1">
    <property type="nucleotide sequence ID" value="NZ_CABIXC010000006.1"/>
</dbReference>
<dbReference type="EMBL" id="CYZE01000006">
    <property type="protein sequence ID" value="CUO44065.1"/>
    <property type="molecule type" value="Genomic_DNA"/>
</dbReference>
<evidence type="ECO:0000313" key="4">
    <source>
        <dbReference type="EMBL" id="RGL95150.1"/>
    </source>
</evidence>
<sequence length="69" mass="7998">MKVVFDLDDKLIVTEAQELIGQEGELTIIDSRHTYYIENLSEERAKKLVMEAYNSKCMNLTGFITKVRD</sequence>